<evidence type="ECO:0000259" key="4">
    <source>
        <dbReference type="Pfam" id="PF01103"/>
    </source>
</evidence>
<organism evidence="5 6">
    <name type="scientific">Rufibacter hautae</name>
    <dbReference type="NCBI Taxonomy" id="2595005"/>
    <lineage>
        <taxon>Bacteria</taxon>
        <taxon>Pseudomonadati</taxon>
        <taxon>Bacteroidota</taxon>
        <taxon>Cytophagia</taxon>
        <taxon>Cytophagales</taxon>
        <taxon>Hymenobacteraceae</taxon>
        <taxon>Rufibacter</taxon>
    </lineage>
</organism>
<evidence type="ECO:0000313" key="6">
    <source>
        <dbReference type="Proteomes" id="UP000324133"/>
    </source>
</evidence>
<dbReference type="OrthoDB" id="9771071at2"/>
<dbReference type="Proteomes" id="UP000324133">
    <property type="component" value="Unassembled WGS sequence"/>
</dbReference>
<evidence type="ECO:0000256" key="2">
    <source>
        <dbReference type="ARBA" id="ARBA00023136"/>
    </source>
</evidence>
<dbReference type="Gene3D" id="2.40.160.50">
    <property type="entry name" value="membrane protein fhac: a member of the omp85/tpsb transporter family"/>
    <property type="match status" value="1"/>
</dbReference>
<gene>
    <name evidence="5" type="ORF">FOA19_12815</name>
</gene>
<accession>A0A5B6TFT5</accession>
<dbReference type="RefSeq" id="WP_149091200.1">
    <property type="nucleotide sequence ID" value="NZ_VKKY01000002.1"/>
</dbReference>
<comment type="subcellular location">
    <subcellularLocation>
        <location evidence="1">Membrane</location>
    </subcellularLocation>
</comment>
<sequence length="379" mass="42034">MKTNILLLALFALPLASLAQVSSEATTDSLSRDSVAQTAVTQDTVAPAYRKLNVYPVAYYTPETQFGFGVKLVHVRKSKGGLPNDRPDLYSPTFVYTTRKQILTALSADVWRQHNGQHLYGQAEYNNYPYFFFGIGNQSPEEAEEPYTSRTINFFGQFDQKIFAKVFLGARYEFKHETLPDIQEGGQLAQKNIIGSEGVVSSGIGPVLMIDSRDNNYTPKTGHYHQFSALFFGKYLGGENNFTRYKLDLRKYMSGLGPGVLAVQGIFTFTVGDAPFQHLATLGGVNVMRGFLEGRFRDEDAIVGQVDYRFPIKGRIGAAVFGGAGQVSKRIPDFAADQFHFAGGGGLRYRLNDEGMVVRGDVAFSKEGMYIYFSFAEAF</sequence>
<reference evidence="5 6" key="1">
    <citation type="submission" date="2019-07" db="EMBL/GenBank/DDBJ databases">
        <title>Rufibacter sp. nov., isolated from lake sediment.</title>
        <authorList>
            <person name="Qu J.-H."/>
        </authorList>
    </citation>
    <scope>NUCLEOTIDE SEQUENCE [LARGE SCALE GENOMIC DNA]</scope>
    <source>
        <strain evidence="5 6">NBS58-1</strain>
    </source>
</reference>
<proteinExistence type="predicted"/>
<comment type="caution">
    <text evidence="5">The sequence shown here is derived from an EMBL/GenBank/DDBJ whole genome shotgun (WGS) entry which is preliminary data.</text>
</comment>
<evidence type="ECO:0000313" key="5">
    <source>
        <dbReference type="EMBL" id="KAA3438140.1"/>
    </source>
</evidence>
<feature type="signal peptide" evidence="3">
    <location>
        <begin position="1"/>
        <end position="19"/>
    </location>
</feature>
<keyword evidence="3" id="KW-0732">Signal</keyword>
<dbReference type="GO" id="GO:0019867">
    <property type="term" value="C:outer membrane"/>
    <property type="evidence" value="ECO:0007669"/>
    <property type="project" value="InterPro"/>
</dbReference>
<feature type="domain" description="Bacterial surface antigen (D15)" evidence="4">
    <location>
        <begin position="110"/>
        <end position="351"/>
    </location>
</feature>
<dbReference type="Pfam" id="PF01103">
    <property type="entry name" value="Omp85"/>
    <property type="match status" value="1"/>
</dbReference>
<keyword evidence="6" id="KW-1185">Reference proteome</keyword>
<feature type="chain" id="PRO_5023086419" evidence="3">
    <location>
        <begin position="20"/>
        <end position="379"/>
    </location>
</feature>
<protein>
    <submittedName>
        <fullName evidence="5">BamA/TamA family outer membrane protein</fullName>
    </submittedName>
</protein>
<dbReference type="EMBL" id="VKKY01000002">
    <property type="protein sequence ID" value="KAA3438140.1"/>
    <property type="molecule type" value="Genomic_DNA"/>
</dbReference>
<keyword evidence="2" id="KW-0472">Membrane</keyword>
<evidence type="ECO:0000256" key="3">
    <source>
        <dbReference type="SAM" id="SignalP"/>
    </source>
</evidence>
<dbReference type="AlphaFoldDB" id="A0A5B6TFT5"/>
<name>A0A5B6TFT5_9BACT</name>
<dbReference type="InterPro" id="IPR000184">
    <property type="entry name" value="Bac_surfAg_D15"/>
</dbReference>
<evidence type="ECO:0000256" key="1">
    <source>
        <dbReference type="ARBA" id="ARBA00004370"/>
    </source>
</evidence>